<sequence length="161" mass="18257">MQTPKKLRAEIEDARRAAHAAPNRESAASDWATVSRLEAELRKLEGREETEDQRLAERFRIEMVHARNRARSAEKRVAMLERVISSQIGKPLDGMSEVNICESLSKINKDRQDLARWIVSAHDMAGLEHAKRVARNLGLPRQPEPLAAQFARMGFDVRAHA</sequence>
<dbReference type="EMBL" id="FNYO01000030">
    <property type="protein sequence ID" value="SEI98321.1"/>
    <property type="molecule type" value="Genomic_DNA"/>
</dbReference>
<evidence type="ECO:0000313" key="3">
    <source>
        <dbReference type="Proteomes" id="UP000199005"/>
    </source>
</evidence>
<gene>
    <name evidence="2" type="ORF">SAMN04244579_02686</name>
</gene>
<proteinExistence type="predicted"/>
<reference evidence="2 3" key="1">
    <citation type="submission" date="2016-10" db="EMBL/GenBank/DDBJ databases">
        <authorList>
            <person name="de Groot N.N."/>
        </authorList>
    </citation>
    <scope>NUCLEOTIDE SEQUENCE [LARGE SCALE GENOMIC DNA]</scope>
    <source>
        <strain evidence="2 3">DSM 1041</strain>
    </source>
</reference>
<protein>
    <submittedName>
        <fullName evidence="2">Uncharacterized protein</fullName>
    </submittedName>
</protein>
<dbReference type="STRING" id="170623.SAMN04244579_02686"/>
<name>A0A1H6V1E2_9GAMM</name>
<accession>A0A1H6V1E2</accession>
<evidence type="ECO:0000256" key="1">
    <source>
        <dbReference type="SAM" id="Coils"/>
    </source>
</evidence>
<dbReference type="RefSeq" id="WP_090900155.1">
    <property type="nucleotide sequence ID" value="NZ_FNYO01000030.1"/>
</dbReference>
<evidence type="ECO:0000313" key="2">
    <source>
        <dbReference type="EMBL" id="SEI98321.1"/>
    </source>
</evidence>
<keyword evidence="1" id="KW-0175">Coiled coil</keyword>
<feature type="coiled-coil region" evidence="1">
    <location>
        <begin position="34"/>
        <end position="83"/>
    </location>
</feature>
<dbReference type="AlphaFoldDB" id="A0A1H6V1E2"/>
<organism evidence="2 3">
    <name type="scientific">Azotobacter beijerinckii</name>
    <dbReference type="NCBI Taxonomy" id="170623"/>
    <lineage>
        <taxon>Bacteria</taxon>
        <taxon>Pseudomonadati</taxon>
        <taxon>Pseudomonadota</taxon>
        <taxon>Gammaproteobacteria</taxon>
        <taxon>Pseudomonadales</taxon>
        <taxon>Pseudomonadaceae</taxon>
        <taxon>Azotobacter</taxon>
    </lineage>
</organism>
<dbReference type="Proteomes" id="UP000199005">
    <property type="component" value="Unassembled WGS sequence"/>
</dbReference>